<dbReference type="Proteomes" id="UP001060085">
    <property type="component" value="Linkage Group LG04"/>
</dbReference>
<evidence type="ECO:0000313" key="1">
    <source>
        <dbReference type="EMBL" id="KAI5666875.1"/>
    </source>
</evidence>
<organism evidence="1 2">
    <name type="scientific">Catharanthus roseus</name>
    <name type="common">Madagascar periwinkle</name>
    <name type="synonym">Vinca rosea</name>
    <dbReference type="NCBI Taxonomy" id="4058"/>
    <lineage>
        <taxon>Eukaryota</taxon>
        <taxon>Viridiplantae</taxon>
        <taxon>Streptophyta</taxon>
        <taxon>Embryophyta</taxon>
        <taxon>Tracheophyta</taxon>
        <taxon>Spermatophyta</taxon>
        <taxon>Magnoliopsida</taxon>
        <taxon>eudicotyledons</taxon>
        <taxon>Gunneridae</taxon>
        <taxon>Pentapetalae</taxon>
        <taxon>asterids</taxon>
        <taxon>lamiids</taxon>
        <taxon>Gentianales</taxon>
        <taxon>Apocynaceae</taxon>
        <taxon>Rauvolfioideae</taxon>
        <taxon>Vinceae</taxon>
        <taxon>Catharanthinae</taxon>
        <taxon>Catharanthus</taxon>
    </lineage>
</organism>
<protein>
    <submittedName>
        <fullName evidence="1">Uncharacterized protein</fullName>
    </submittedName>
</protein>
<evidence type="ECO:0000313" key="2">
    <source>
        <dbReference type="Proteomes" id="UP001060085"/>
    </source>
</evidence>
<comment type="caution">
    <text evidence="1">The sequence shown here is derived from an EMBL/GenBank/DDBJ whole genome shotgun (WGS) entry which is preliminary data.</text>
</comment>
<name>A0ACC0B2J7_CATRO</name>
<sequence length="278" mass="32469">MEAKSKREDYQSKFPRAKHNFHHGGSNRFNAYGRSSHRHGNFTPKRRNRVGNFSSYAKSYGHTSCDDYGGVTKIEIMKPSMIEEFSKINELPQAQEVFEESIVNHVVEETSNEDSCDDMNERRIANEECNELKEKERVEKKERLNSEDSKVLRSNIEGFASQVKVIKLFSMCSISKDQLREQFGGKNGQVLKESYPTAGSSPWPTVADRLHRHNTRRFYNIYFNMQDAFHPVQRMQQALKGLEQQFSCLAKDVKDLKREENQQSSRRDFGRYPMYDNQ</sequence>
<proteinExistence type="predicted"/>
<dbReference type="EMBL" id="CM044704">
    <property type="protein sequence ID" value="KAI5666875.1"/>
    <property type="molecule type" value="Genomic_DNA"/>
</dbReference>
<reference evidence="2" key="1">
    <citation type="journal article" date="2023" name="Nat. Plants">
        <title>Single-cell RNA sequencing provides a high-resolution roadmap for understanding the multicellular compartmentation of specialized metabolism.</title>
        <authorList>
            <person name="Sun S."/>
            <person name="Shen X."/>
            <person name="Li Y."/>
            <person name="Li Y."/>
            <person name="Wang S."/>
            <person name="Li R."/>
            <person name="Zhang H."/>
            <person name="Shen G."/>
            <person name="Guo B."/>
            <person name="Wei J."/>
            <person name="Xu J."/>
            <person name="St-Pierre B."/>
            <person name="Chen S."/>
            <person name="Sun C."/>
        </authorList>
    </citation>
    <scope>NUCLEOTIDE SEQUENCE [LARGE SCALE GENOMIC DNA]</scope>
</reference>
<gene>
    <name evidence="1" type="ORF">M9H77_16728</name>
</gene>
<keyword evidence="2" id="KW-1185">Reference proteome</keyword>
<accession>A0ACC0B2J7</accession>